<dbReference type="Pfam" id="PF12974">
    <property type="entry name" value="Phosphonate-bd"/>
    <property type="match status" value="1"/>
</dbReference>
<proteinExistence type="predicted"/>
<accession>A0A7T5R0Q2</accession>
<evidence type="ECO:0000313" key="1">
    <source>
        <dbReference type="EMBL" id="QQG35384.1"/>
    </source>
</evidence>
<dbReference type="Proteomes" id="UP000595362">
    <property type="component" value="Chromosome"/>
</dbReference>
<gene>
    <name evidence="1" type="ORF">HYS17_07460</name>
</gene>
<dbReference type="AlphaFoldDB" id="A0A7T5R0Q2"/>
<reference evidence="1 2" key="1">
    <citation type="submission" date="2020-07" db="EMBL/GenBank/DDBJ databases">
        <title>Huge and variable diversity of episymbiotic CPR bacteria and DPANN archaea in groundwater ecosystems.</title>
        <authorList>
            <person name="He C.Y."/>
            <person name="Keren R."/>
            <person name="Whittaker M."/>
            <person name="Farag I.F."/>
            <person name="Doudna J."/>
            <person name="Cate J.H.D."/>
            <person name="Banfield J.F."/>
        </authorList>
    </citation>
    <scope>NUCLEOTIDE SEQUENCE [LARGE SCALE GENOMIC DNA]</scope>
    <source>
        <strain evidence="1">NC_groundwater_70_Ag_B-0.1um_54_66</strain>
    </source>
</reference>
<evidence type="ECO:0000313" key="2">
    <source>
        <dbReference type="Proteomes" id="UP000595362"/>
    </source>
</evidence>
<dbReference type="EMBL" id="CP066681">
    <property type="protein sequence ID" value="QQG35384.1"/>
    <property type="molecule type" value="Genomic_DNA"/>
</dbReference>
<protein>
    <submittedName>
        <fullName evidence="1">PhnD/SsuA/transferrin family substrate-binding protein</fullName>
    </submittedName>
</protein>
<sequence>MSTQANCIFSACPHDVILDPEKWQAVVNYLHAKKVFDGHFERHTSFSEFAENFSRFDLAYAHPLDAVDMVRRHGFTPIAKYENVYDEAVVITQKLNNSPSFEAATRGLTTFVNGSPSHAAFLIEAHDRNIPIGYQPVPKDNYQEVLMDVALNVAEYGVILRSVYDDMLVMRDNVVVSHTTSTKKLVHVFAVSPRLKDKSVGIQNALLHMHEDPAGQAILARLKCGRIVPFGAMDIDKLESDLSVCVFEEI</sequence>
<name>A0A7T5R0Q2_9BACT</name>
<organism evidence="1 2">
    <name type="scientific">Micavibrio aeruginosavorus</name>
    <dbReference type="NCBI Taxonomy" id="349221"/>
    <lineage>
        <taxon>Bacteria</taxon>
        <taxon>Pseudomonadati</taxon>
        <taxon>Bdellovibrionota</taxon>
        <taxon>Bdellovibrionia</taxon>
        <taxon>Bdellovibrionales</taxon>
        <taxon>Pseudobdellovibrionaceae</taxon>
        <taxon>Micavibrio</taxon>
    </lineage>
</organism>